<evidence type="ECO:0000313" key="2">
    <source>
        <dbReference type="Proteomes" id="UP001062846"/>
    </source>
</evidence>
<comment type="caution">
    <text evidence="1">The sequence shown here is derived from an EMBL/GenBank/DDBJ whole genome shotgun (WGS) entry which is preliminary data.</text>
</comment>
<sequence>MIWYSRIKAPNGRRWRIATTDVSKLDCETQRRNLRPKVRIYSVPAIEGNVMASTTDFFFFFDKCKSD</sequence>
<keyword evidence="2" id="KW-1185">Reference proteome</keyword>
<proteinExistence type="predicted"/>
<name>A0ACC0MAE4_RHOML</name>
<reference evidence="1" key="1">
    <citation type="submission" date="2022-02" db="EMBL/GenBank/DDBJ databases">
        <title>Plant Genome Project.</title>
        <authorList>
            <person name="Zhang R.-G."/>
        </authorList>
    </citation>
    <scope>NUCLEOTIDE SEQUENCE</scope>
    <source>
        <strain evidence="1">AT1</strain>
    </source>
</reference>
<dbReference type="EMBL" id="CM046396">
    <property type="protein sequence ID" value="KAI8537810.1"/>
    <property type="molecule type" value="Genomic_DNA"/>
</dbReference>
<evidence type="ECO:0000313" key="1">
    <source>
        <dbReference type="EMBL" id="KAI8537810.1"/>
    </source>
</evidence>
<dbReference type="Proteomes" id="UP001062846">
    <property type="component" value="Chromosome 9"/>
</dbReference>
<protein>
    <submittedName>
        <fullName evidence="1">Uncharacterized protein</fullName>
    </submittedName>
</protein>
<accession>A0ACC0MAE4</accession>
<gene>
    <name evidence="1" type="ORF">RHMOL_Rhmol09G0052600</name>
</gene>
<organism evidence="1 2">
    <name type="scientific">Rhododendron molle</name>
    <name type="common">Chinese azalea</name>
    <name type="synonym">Azalea mollis</name>
    <dbReference type="NCBI Taxonomy" id="49168"/>
    <lineage>
        <taxon>Eukaryota</taxon>
        <taxon>Viridiplantae</taxon>
        <taxon>Streptophyta</taxon>
        <taxon>Embryophyta</taxon>
        <taxon>Tracheophyta</taxon>
        <taxon>Spermatophyta</taxon>
        <taxon>Magnoliopsida</taxon>
        <taxon>eudicotyledons</taxon>
        <taxon>Gunneridae</taxon>
        <taxon>Pentapetalae</taxon>
        <taxon>asterids</taxon>
        <taxon>Ericales</taxon>
        <taxon>Ericaceae</taxon>
        <taxon>Ericoideae</taxon>
        <taxon>Rhodoreae</taxon>
        <taxon>Rhododendron</taxon>
    </lineage>
</organism>